<feature type="region of interest" description="Disordered" evidence="1">
    <location>
        <begin position="58"/>
        <end position="83"/>
    </location>
</feature>
<dbReference type="KEGG" id="psl:Psta_4028"/>
<feature type="compositionally biased region" description="Gly residues" evidence="1">
    <location>
        <begin position="65"/>
        <end position="75"/>
    </location>
</feature>
<protein>
    <submittedName>
        <fullName evidence="2">Uncharacterized protein</fullName>
    </submittedName>
</protein>
<dbReference type="Proteomes" id="UP000001887">
    <property type="component" value="Chromosome"/>
</dbReference>
<accession>D2R270</accession>
<proteinExistence type="predicted"/>
<reference evidence="2 3" key="1">
    <citation type="journal article" date="2009" name="Stand. Genomic Sci.">
        <title>Complete genome sequence of Pirellula staleyi type strain (ATCC 27377).</title>
        <authorList>
            <person name="Clum A."/>
            <person name="Tindall B.J."/>
            <person name="Sikorski J."/>
            <person name="Ivanova N."/>
            <person name="Mavrommatis K."/>
            <person name="Lucas S."/>
            <person name="Glavina del Rio T."/>
            <person name="Nolan M."/>
            <person name="Chen F."/>
            <person name="Tice H."/>
            <person name="Pitluck S."/>
            <person name="Cheng J.F."/>
            <person name="Chertkov O."/>
            <person name="Brettin T."/>
            <person name="Han C."/>
            <person name="Detter J.C."/>
            <person name="Kuske C."/>
            <person name="Bruce D."/>
            <person name="Goodwin L."/>
            <person name="Ovchinikova G."/>
            <person name="Pati A."/>
            <person name="Mikhailova N."/>
            <person name="Chen A."/>
            <person name="Palaniappan K."/>
            <person name="Land M."/>
            <person name="Hauser L."/>
            <person name="Chang Y.J."/>
            <person name="Jeffries C.D."/>
            <person name="Chain P."/>
            <person name="Rohde M."/>
            <person name="Goker M."/>
            <person name="Bristow J."/>
            <person name="Eisen J.A."/>
            <person name="Markowitz V."/>
            <person name="Hugenholtz P."/>
            <person name="Kyrpides N.C."/>
            <person name="Klenk H.P."/>
            <person name="Lapidus A."/>
        </authorList>
    </citation>
    <scope>NUCLEOTIDE SEQUENCE [LARGE SCALE GENOMIC DNA]</scope>
    <source>
        <strain evidence="3">ATCC 27377 / DSM 6068 / ICPB 4128</strain>
    </source>
</reference>
<gene>
    <name evidence="2" type="ordered locus">Psta_4028</name>
</gene>
<dbReference type="EMBL" id="CP001848">
    <property type="protein sequence ID" value="ADB18681.1"/>
    <property type="molecule type" value="Genomic_DNA"/>
</dbReference>
<dbReference type="STRING" id="530564.Psta_4028"/>
<sequence>MPAPLVHLAEQIAEKFAGDERFLAQLSSLLEAISRGDRFESAKRAIGVGTFLIEPEDLTKPIGDTSGGTATGGSGSAASSPVARAVTQCPKCKAKLTITHP</sequence>
<name>D2R270_PIRSD</name>
<organism evidence="2 3">
    <name type="scientific">Pirellula staleyi (strain ATCC 27377 / DSM 6068 / ICPB 4128)</name>
    <name type="common">Pirella staleyi</name>
    <dbReference type="NCBI Taxonomy" id="530564"/>
    <lineage>
        <taxon>Bacteria</taxon>
        <taxon>Pseudomonadati</taxon>
        <taxon>Planctomycetota</taxon>
        <taxon>Planctomycetia</taxon>
        <taxon>Pirellulales</taxon>
        <taxon>Pirellulaceae</taxon>
        <taxon>Pirellula</taxon>
    </lineage>
</organism>
<dbReference type="AlphaFoldDB" id="D2R270"/>
<evidence type="ECO:0000313" key="2">
    <source>
        <dbReference type="EMBL" id="ADB18681.1"/>
    </source>
</evidence>
<evidence type="ECO:0000256" key="1">
    <source>
        <dbReference type="SAM" id="MobiDB-lite"/>
    </source>
</evidence>
<dbReference type="HOGENOM" id="CLU_2288945_0_0_0"/>
<evidence type="ECO:0000313" key="3">
    <source>
        <dbReference type="Proteomes" id="UP000001887"/>
    </source>
</evidence>
<keyword evidence="3" id="KW-1185">Reference proteome</keyword>